<gene>
    <name evidence="1" type="ORF">UH38_03255</name>
</gene>
<comment type="caution">
    <text evidence="1">The sequence shown here is derived from an EMBL/GenBank/DDBJ whole genome shotgun (WGS) entry which is preliminary data.</text>
</comment>
<organism evidence="1 2">
    <name type="scientific">Aliterella atlantica CENA595</name>
    <dbReference type="NCBI Taxonomy" id="1618023"/>
    <lineage>
        <taxon>Bacteria</taxon>
        <taxon>Bacillati</taxon>
        <taxon>Cyanobacteriota</taxon>
        <taxon>Cyanophyceae</taxon>
        <taxon>Chroococcidiopsidales</taxon>
        <taxon>Aliterellaceae</taxon>
        <taxon>Aliterella</taxon>
    </lineage>
</organism>
<dbReference type="InterPro" id="IPR043519">
    <property type="entry name" value="NT_sf"/>
</dbReference>
<dbReference type="Pfam" id="PF04229">
    <property type="entry name" value="GrpB"/>
    <property type="match status" value="1"/>
</dbReference>
<dbReference type="Gene3D" id="3.30.460.10">
    <property type="entry name" value="Beta Polymerase, domain 2"/>
    <property type="match status" value="1"/>
</dbReference>
<evidence type="ECO:0000313" key="2">
    <source>
        <dbReference type="Proteomes" id="UP000032452"/>
    </source>
</evidence>
<proteinExistence type="predicted"/>
<dbReference type="STRING" id="1618023.UH38_03255"/>
<evidence type="ECO:0008006" key="3">
    <source>
        <dbReference type="Google" id="ProtNLM"/>
    </source>
</evidence>
<reference evidence="1 2" key="1">
    <citation type="submission" date="2015-02" db="EMBL/GenBank/DDBJ databases">
        <title>Draft genome of a novel marine cyanobacterium (Chroococcales) isolated from South Atlantic Ocean.</title>
        <authorList>
            <person name="Rigonato J."/>
            <person name="Alvarenga D.O."/>
            <person name="Branco L.H."/>
            <person name="Varani A.M."/>
            <person name="Brandini F.P."/>
            <person name="Fiore M.F."/>
        </authorList>
    </citation>
    <scope>NUCLEOTIDE SEQUENCE [LARGE SCALE GENOMIC DNA]</scope>
    <source>
        <strain evidence="1 2">CENA595</strain>
    </source>
</reference>
<accession>A0A0D8ZXG9</accession>
<dbReference type="InterPro" id="IPR007344">
    <property type="entry name" value="GrpB/CoaE"/>
</dbReference>
<sequence>MDEIIIVESDPHWQTQFVEEATNVRKALGNALTVAIEHIGSTAIPGLAAKPIIDLLVGVHSLELAQNAISALEAIEYVYWAEDPRPGRMFFVKGMPPFGRQRTHHLHMVELTSEFWEERLLFRNYLRSHPDQVQRYEVLKRCLANHFKSDREAYTQGKTEYVQSIVAKARQSIDSYKFL</sequence>
<protein>
    <recommendedName>
        <fullName evidence="3">GrpB family protein</fullName>
    </recommendedName>
</protein>
<dbReference type="AlphaFoldDB" id="A0A0D8ZXG9"/>
<dbReference type="Proteomes" id="UP000032452">
    <property type="component" value="Unassembled WGS sequence"/>
</dbReference>
<dbReference type="OrthoDB" id="9799092at2"/>
<evidence type="ECO:0000313" key="1">
    <source>
        <dbReference type="EMBL" id="KJH73092.1"/>
    </source>
</evidence>
<keyword evidence="2" id="KW-1185">Reference proteome</keyword>
<dbReference type="RefSeq" id="WP_045053188.1">
    <property type="nucleotide sequence ID" value="NZ_CAWMDP010000059.1"/>
</dbReference>
<name>A0A0D8ZXG9_9CYAN</name>
<dbReference type="EMBL" id="JYON01000002">
    <property type="protein sequence ID" value="KJH73092.1"/>
    <property type="molecule type" value="Genomic_DNA"/>
</dbReference>
<dbReference type="PANTHER" id="PTHR34822">
    <property type="entry name" value="GRPB DOMAIN PROTEIN (AFU_ORTHOLOGUE AFUA_1G01530)"/>
    <property type="match status" value="1"/>
</dbReference>
<dbReference type="PANTHER" id="PTHR34822:SF1">
    <property type="entry name" value="GRPB FAMILY PROTEIN"/>
    <property type="match status" value="1"/>
</dbReference>
<dbReference type="SUPFAM" id="SSF81301">
    <property type="entry name" value="Nucleotidyltransferase"/>
    <property type="match status" value="1"/>
</dbReference>